<dbReference type="EMBL" id="BNCQ01000089">
    <property type="protein sequence ID" value="GIM17028.1"/>
    <property type="molecule type" value="Genomic_DNA"/>
</dbReference>
<feature type="compositionally biased region" description="Low complexity" evidence="1">
    <location>
        <begin position="97"/>
        <end position="111"/>
    </location>
</feature>
<organism evidence="2 3">
    <name type="scientific">Volvox reticuliferus</name>
    <dbReference type="NCBI Taxonomy" id="1737510"/>
    <lineage>
        <taxon>Eukaryota</taxon>
        <taxon>Viridiplantae</taxon>
        <taxon>Chlorophyta</taxon>
        <taxon>core chlorophytes</taxon>
        <taxon>Chlorophyceae</taxon>
        <taxon>CS clade</taxon>
        <taxon>Chlamydomonadales</taxon>
        <taxon>Volvocaceae</taxon>
        <taxon>Volvox</taxon>
    </lineage>
</organism>
<evidence type="ECO:0000256" key="1">
    <source>
        <dbReference type="SAM" id="MobiDB-lite"/>
    </source>
</evidence>
<sequence length="179" mass="19414">GMRAGKKTSSKEDSLTATATGIWAWFLSLRKRLQPPYSSPLMYEPAALTAPLRRRAQCPGREPSVAARQRRRPGHRQDAYLTQNRLLQPPPVRPDPDSVTPSSPAAAAAPPATLPPVSPILGAPREPPPPPLRHRHRCCCCCCLRPPPLLPSLESIRLLAVGKCRPFDGPVCGDGDVND</sequence>
<evidence type="ECO:0000313" key="2">
    <source>
        <dbReference type="EMBL" id="GIM17028.1"/>
    </source>
</evidence>
<dbReference type="Proteomes" id="UP000722791">
    <property type="component" value="Unassembled WGS sequence"/>
</dbReference>
<feature type="non-terminal residue" evidence="2">
    <location>
        <position position="1"/>
    </location>
</feature>
<gene>
    <name evidence="2" type="ORF">Vretimale_19574</name>
</gene>
<comment type="caution">
    <text evidence="2">The sequence shown here is derived from an EMBL/GenBank/DDBJ whole genome shotgun (WGS) entry which is preliminary data.</text>
</comment>
<name>A0A8J4H0V2_9CHLO</name>
<evidence type="ECO:0000313" key="3">
    <source>
        <dbReference type="Proteomes" id="UP000722791"/>
    </source>
</evidence>
<feature type="region of interest" description="Disordered" evidence="1">
    <location>
        <begin position="53"/>
        <end position="128"/>
    </location>
</feature>
<reference evidence="2" key="1">
    <citation type="journal article" date="2021" name="Proc. Natl. Acad. Sci. U.S.A.">
        <title>Three genomes in the algal genus Volvox reveal the fate of a haploid sex-determining region after a transition to homothallism.</title>
        <authorList>
            <person name="Yamamoto K."/>
            <person name="Hamaji T."/>
            <person name="Kawai-Toyooka H."/>
            <person name="Matsuzaki R."/>
            <person name="Takahashi F."/>
            <person name="Nishimura Y."/>
            <person name="Kawachi M."/>
            <person name="Noguchi H."/>
            <person name="Minakuchi Y."/>
            <person name="Umen J.G."/>
            <person name="Toyoda A."/>
            <person name="Nozaki H."/>
        </authorList>
    </citation>
    <scope>NUCLEOTIDE SEQUENCE</scope>
    <source>
        <strain evidence="2">NIES-3785</strain>
    </source>
</reference>
<protein>
    <submittedName>
        <fullName evidence="2">Uncharacterized protein</fullName>
    </submittedName>
</protein>
<proteinExistence type="predicted"/>
<dbReference type="AlphaFoldDB" id="A0A8J4H0V2"/>
<accession>A0A8J4H0V2</accession>